<keyword evidence="3" id="KW-0677">Repeat</keyword>
<evidence type="ECO:0000256" key="4">
    <source>
        <dbReference type="ARBA" id="ARBA00023235"/>
    </source>
</evidence>
<keyword evidence="4 8" id="KW-0413">Isomerase</keyword>
<dbReference type="PANTHER" id="PTHR11764">
    <property type="entry name" value="TERPENE CYCLASE/MUTASE FAMILY MEMBER"/>
    <property type="match status" value="1"/>
</dbReference>
<feature type="domain" description="Squalene cyclase C-terminal" evidence="6">
    <location>
        <begin position="337"/>
        <end position="647"/>
    </location>
</feature>
<sequence>MTAPPNTPRPASAPVHAPARRPAYLARSDTGSASALLSVSPSKDEFQHAGRVAKALDRAVAALLARQDADGHWESGLDNEVGVDASHLLAHTVLGLPQPPQGPAIRAWIRAQQGGEGAWPSFAGGPDDPSATVMAYLALRAGGEDPAAPHMRIAARRIRAWGGLRACRPSTRLWAVLLGVRPWSDVKALPPEAVLLGSGPVALDDFADWARPVVVALSVITALRPVRRNAPDLSEIFGDAPRARPWHTFAATRAYTALVPGEARARALKRARAWLLERQADDGCWNGTHPATVHAAIALRLLDGPGDREAVRRAVAGLGSFVRPRGDKYSRVQFSRAPVRDTAGTVLALRAAGVADGHPAMRSARAWLLGAQAEAPGDWAVHRPALAPGGWSARGTGRTGPGTGETALVLRALGAVPSADDRDRVRRGRRWLAGMAWRGGGWSGFDADARVARVLRLPLHDGRAVTDPPTADATASAVESLAGAGPEYEAAVRDGVRWLLDHQEPDGSWPGQWGCNHLYGTTRALHALVAAGVPHGDARVRKAVAWLYSRQNGDGGWGEDRRSYRYAAWRGRGRSTASQTGWVLHALIAAGERGPRVAIGVDWLLRHQQPGGLWYETAYTGTGFPRDVPVRYGSDPHVFPVLALAAYGRASGARPSPSRQALDGVIERG</sequence>
<feature type="domain" description="Squalene cyclase N-terminal" evidence="7">
    <location>
        <begin position="57"/>
        <end position="322"/>
    </location>
</feature>
<dbReference type="NCBIfam" id="TIGR01507">
    <property type="entry name" value="hopene_cyclase"/>
    <property type="match status" value="1"/>
</dbReference>
<feature type="region of interest" description="Disordered" evidence="5">
    <location>
        <begin position="1"/>
        <end position="20"/>
    </location>
</feature>
<accession>A0ABW2XIV0</accession>
<evidence type="ECO:0000259" key="6">
    <source>
        <dbReference type="Pfam" id="PF13243"/>
    </source>
</evidence>
<evidence type="ECO:0000313" key="9">
    <source>
        <dbReference type="Proteomes" id="UP001597063"/>
    </source>
</evidence>
<gene>
    <name evidence="8" type="primary">shc</name>
    <name evidence="8" type="ORF">ACFQZM_07920</name>
</gene>
<comment type="similarity">
    <text evidence="2">Belongs to the terpene cyclase/mutase family.</text>
</comment>
<proteinExistence type="inferred from homology"/>
<dbReference type="InterPro" id="IPR006400">
    <property type="entry name" value="Hopene-cyclase"/>
</dbReference>
<dbReference type="GO" id="GO:0051007">
    <property type="term" value="F:squalene-hopene cyclase activity"/>
    <property type="evidence" value="ECO:0007669"/>
    <property type="project" value="UniProtKB-EC"/>
</dbReference>
<evidence type="ECO:0000259" key="7">
    <source>
        <dbReference type="Pfam" id="PF13249"/>
    </source>
</evidence>
<dbReference type="Pfam" id="PF13249">
    <property type="entry name" value="SQHop_cyclase_N"/>
    <property type="match status" value="1"/>
</dbReference>
<dbReference type="InterPro" id="IPR032697">
    <property type="entry name" value="SQ_cyclase_N"/>
</dbReference>
<comment type="pathway">
    <text evidence="1">Secondary metabolite biosynthesis; hopanoid biosynthesis.</text>
</comment>
<dbReference type="NCBIfam" id="TIGR01787">
    <property type="entry name" value="squalene_cyclas"/>
    <property type="match status" value="1"/>
</dbReference>
<name>A0ABW2XIV0_9ACTN</name>
<evidence type="ECO:0000313" key="8">
    <source>
        <dbReference type="EMBL" id="MFD0684416.1"/>
    </source>
</evidence>
<dbReference type="Gene3D" id="1.50.10.20">
    <property type="match status" value="2"/>
</dbReference>
<evidence type="ECO:0000256" key="3">
    <source>
        <dbReference type="ARBA" id="ARBA00022737"/>
    </source>
</evidence>
<keyword evidence="9" id="KW-1185">Reference proteome</keyword>
<dbReference type="Pfam" id="PF13243">
    <property type="entry name" value="SQHop_cyclase_C"/>
    <property type="match status" value="1"/>
</dbReference>
<dbReference type="EMBL" id="JBHTGP010000003">
    <property type="protein sequence ID" value="MFD0684416.1"/>
    <property type="molecule type" value="Genomic_DNA"/>
</dbReference>
<dbReference type="PANTHER" id="PTHR11764:SF20">
    <property type="entry name" value="LANOSTEROL SYNTHASE"/>
    <property type="match status" value="1"/>
</dbReference>
<dbReference type="RefSeq" id="WP_378322284.1">
    <property type="nucleotide sequence ID" value="NZ_JBHTGP010000003.1"/>
</dbReference>
<protein>
    <submittedName>
        <fullName evidence="8">Squalene--hopene cyclase</fullName>
        <ecNumber evidence="8">5.4.99.17</ecNumber>
    </submittedName>
</protein>
<dbReference type="InterPro" id="IPR008930">
    <property type="entry name" value="Terpenoid_cyclase/PrenylTrfase"/>
</dbReference>
<dbReference type="InterPro" id="IPR018333">
    <property type="entry name" value="Squalene_cyclase"/>
</dbReference>
<organism evidence="8 9">
    <name type="scientific">Actinomadura fibrosa</name>
    <dbReference type="NCBI Taxonomy" id="111802"/>
    <lineage>
        <taxon>Bacteria</taxon>
        <taxon>Bacillati</taxon>
        <taxon>Actinomycetota</taxon>
        <taxon>Actinomycetes</taxon>
        <taxon>Streptosporangiales</taxon>
        <taxon>Thermomonosporaceae</taxon>
        <taxon>Actinomadura</taxon>
    </lineage>
</organism>
<comment type="caution">
    <text evidence="8">The sequence shown here is derived from an EMBL/GenBank/DDBJ whole genome shotgun (WGS) entry which is preliminary data.</text>
</comment>
<dbReference type="EC" id="5.4.99.17" evidence="8"/>
<dbReference type="InterPro" id="IPR032696">
    <property type="entry name" value="SQ_cyclase_C"/>
</dbReference>
<evidence type="ECO:0000256" key="2">
    <source>
        <dbReference type="ARBA" id="ARBA00009755"/>
    </source>
</evidence>
<dbReference type="SUPFAM" id="SSF48239">
    <property type="entry name" value="Terpenoid cyclases/Protein prenyltransferases"/>
    <property type="match status" value="2"/>
</dbReference>
<reference evidence="9" key="1">
    <citation type="journal article" date="2019" name="Int. J. Syst. Evol. Microbiol.">
        <title>The Global Catalogue of Microorganisms (GCM) 10K type strain sequencing project: providing services to taxonomists for standard genome sequencing and annotation.</title>
        <authorList>
            <consortium name="The Broad Institute Genomics Platform"/>
            <consortium name="The Broad Institute Genome Sequencing Center for Infectious Disease"/>
            <person name="Wu L."/>
            <person name="Ma J."/>
        </authorList>
    </citation>
    <scope>NUCLEOTIDE SEQUENCE [LARGE SCALE GENOMIC DNA]</scope>
    <source>
        <strain evidence="9">JCM 9371</strain>
    </source>
</reference>
<evidence type="ECO:0000256" key="1">
    <source>
        <dbReference type="ARBA" id="ARBA00004999"/>
    </source>
</evidence>
<evidence type="ECO:0000256" key="5">
    <source>
        <dbReference type="SAM" id="MobiDB-lite"/>
    </source>
</evidence>
<dbReference type="Proteomes" id="UP001597063">
    <property type="component" value="Unassembled WGS sequence"/>
</dbReference>